<keyword evidence="6" id="KW-1185">Reference proteome</keyword>
<feature type="region of interest" description="Disordered" evidence="3">
    <location>
        <begin position="1"/>
        <end position="39"/>
    </location>
</feature>
<gene>
    <name evidence="5" type="primary">gb21878</name>
    <name evidence="5" type="ORF">PR202_gb21878</name>
</gene>
<dbReference type="PANTHER" id="PTHR12550">
    <property type="entry name" value="HEPATOMA-DERIVED GROWTH FACTOR-RELATED"/>
    <property type="match status" value="1"/>
</dbReference>
<feature type="coiled-coil region" evidence="2">
    <location>
        <begin position="73"/>
        <end position="102"/>
    </location>
</feature>
<evidence type="ECO:0000313" key="6">
    <source>
        <dbReference type="Proteomes" id="UP001054889"/>
    </source>
</evidence>
<reference evidence="5" key="1">
    <citation type="journal article" date="2018" name="DNA Res.">
        <title>Multiple hybrid de novo genome assembly of finger millet, an orphan allotetraploid crop.</title>
        <authorList>
            <person name="Hatakeyama M."/>
            <person name="Aluri S."/>
            <person name="Balachadran M.T."/>
            <person name="Sivarajan S.R."/>
            <person name="Patrignani A."/>
            <person name="Gruter S."/>
            <person name="Poveda L."/>
            <person name="Shimizu-Inatsugi R."/>
            <person name="Baeten J."/>
            <person name="Francoijs K.J."/>
            <person name="Nataraja K.N."/>
            <person name="Reddy Y.A.N."/>
            <person name="Phadnis S."/>
            <person name="Ravikumar R.L."/>
            <person name="Schlapbach R."/>
            <person name="Sreeman S.M."/>
            <person name="Shimizu K.K."/>
        </authorList>
    </citation>
    <scope>NUCLEOTIDE SEQUENCE</scope>
</reference>
<feature type="region of interest" description="Disordered" evidence="3">
    <location>
        <begin position="878"/>
        <end position="923"/>
    </location>
</feature>
<reference evidence="5" key="2">
    <citation type="submission" date="2021-12" db="EMBL/GenBank/DDBJ databases">
        <title>Resequencing data analysis of finger millet.</title>
        <authorList>
            <person name="Hatakeyama M."/>
            <person name="Aluri S."/>
            <person name="Balachadran M.T."/>
            <person name="Sivarajan S.R."/>
            <person name="Poveda L."/>
            <person name="Shimizu-Inatsugi R."/>
            <person name="Schlapbach R."/>
            <person name="Sreeman S.M."/>
            <person name="Shimizu K.K."/>
        </authorList>
    </citation>
    <scope>NUCLEOTIDE SEQUENCE</scope>
</reference>
<feature type="compositionally biased region" description="Basic and acidic residues" evidence="3">
    <location>
        <begin position="146"/>
        <end position="157"/>
    </location>
</feature>
<keyword evidence="1" id="KW-0507">mRNA processing</keyword>
<keyword evidence="2" id="KW-0175">Coiled coil</keyword>
<feature type="region of interest" description="Disordered" evidence="3">
    <location>
        <begin position="644"/>
        <end position="763"/>
    </location>
</feature>
<dbReference type="AlphaFoldDB" id="A0AAV5FEB9"/>
<name>A0AAV5FEB9_ELECO</name>
<evidence type="ECO:0000256" key="1">
    <source>
        <dbReference type="ARBA" id="ARBA00022664"/>
    </source>
</evidence>
<dbReference type="Proteomes" id="UP001054889">
    <property type="component" value="Unassembled WGS sequence"/>
</dbReference>
<evidence type="ECO:0000313" key="5">
    <source>
        <dbReference type="EMBL" id="GJN33296.1"/>
    </source>
</evidence>
<dbReference type="GO" id="GO:0005634">
    <property type="term" value="C:nucleus"/>
    <property type="evidence" value="ECO:0007669"/>
    <property type="project" value="UniProtKB-ARBA"/>
</dbReference>
<sequence length="933" mass="103319">MLNKEAVSTVTPVLENDVSDDLSEGKTSEEAHMDRVSEEACMNRVSEEAHVDRVSEEADVDKVSETATMDKVSEEARMDRVSEEARMDRVNEEARMDNASEEAHMDSVSEEAHMDRVSEEAHMDRVSEEADVDKVSETATMDGDEASEKAHMDNDNHPDLFVHNNIDNNIGGKAHIYSLKSEEPSFVSHGQSSFPKATRNDTVESIGCSANGFDKSIDGSAEPKNIDGTPESIRQANAHTSGRCNPEPCDGTVLAEQMVNDCDATSTSSLVSKVLCIHSDASTKTFETHNSSVIALEELNHGLNLTDKGLSPDLTSMKEPADGHARIFSRSNSFMDDCLDSNVFCKPMVNVPSVKEGSSVQCSPSNYVTRSASDRVYTQENSDEMQFDNVQPEDFSKLAGRSEANSARRAFEAFVGTLTRTKESIGRATRLALECAKHAIAGEVMDIIIEHLEKETNLYKRVDLFFLVDSIIRYCRNQKGGPGDVYPSLIQAVLPRIIYASAPPGNSAWENRRQCLKASDFSIRKTLSEYIIRHHIKELEALNEASFGSSHRSSGTERALNDPLRDDEAFLVDEYGSNAGFHLQNLICTKVLEDEEERSPEERSFEAVTPEPEVSGANEQDASHQLHAAKHQLILDEVDGELEMEDAAPSSGAEASSTCQKDNAEGQHPCSVANNRGNMDERVPSSQPPVSYNSGYVGHTNQMIPPQQQPPPLPPPQPVPQFHPSGPHGNFCGPPVPHHGNNYHHPPSAPLPNNSYHLQPPPHPPVPNQFPYPPEPEQRAQPWNYNHSCPERYQYNGHDRGQHEFDRRNHFDDRGHPFNRGHPFDNGGYPFDDRWHHFHHDRGPHFNDRVVGGPMHHEAMEGGRFPPYFPPGPPFPDHFGGQPPLHCGGPSEPPPGPCSGWSMPDRRSNYPPASRHSMEPPVSHGGISYFLLP</sequence>
<dbReference type="PROSITE" id="PS51391">
    <property type="entry name" value="CID"/>
    <property type="match status" value="1"/>
</dbReference>
<dbReference type="Gene3D" id="1.25.40.90">
    <property type="match status" value="1"/>
</dbReference>
<dbReference type="Pfam" id="PF12243">
    <property type="entry name" value="CTK3"/>
    <property type="match status" value="1"/>
</dbReference>
<comment type="caution">
    <text evidence="5">The sequence shown here is derived from an EMBL/GenBank/DDBJ whole genome shotgun (WGS) entry which is preliminary data.</text>
</comment>
<evidence type="ECO:0000256" key="3">
    <source>
        <dbReference type="SAM" id="MobiDB-lite"/>
    </source>
</evidence>
<feature type="region of interest" description="Disordered" evidence="3">
    <location>
        <begin position="594"/>
        <end position="625"/>
    </location>
</feature>
<protein>
    <recommendedName>
        <fullName evidence="4">CID domain-containing protein</fullName>
    </recommendedName>
</protein>
<feature type="compositionally biased region" description="Basic and acidic residues" evidence="3">
    <location>
        <begin position="23"/>
        <end position="38"/>
    </location>
</feature>
<dbReference type="InterPro" id="IPR008942">
    <property type="entry name" value="ENTH_VHS"/>
</dbReference>
<feature type="compositionally biased region" description="Low complexity" evidence="3">
    <location>
        <begin position="878"/>
        <end position="890"/>
    </location>
</feature>
<evidence type="ECO:0000259" key="4">
    <source>
        <dbReference type="PROSITE" id="PS51391"/>
    </source>
</evidence>
<accession>A0AAV5FEB9</accession>
<organism evidence="5 6">
    <name type="scientific">Eleusine coracana subsp. coracana</name>
    <dbReference type="NCBI Taxonomy" id="191504"/>
    <lineage>
        <taxon>Eukaryota</taxon>
        <taxon>Viridiplantae</taxon>
        <taxon>Streptophyta</taxon>
        <taxon>Embryophyta</taxon>
        <taxon>Tracheophyta</taxon>
        <taxon>Spermatophyta</taxon>
        <taxon>Magnoliopsida</taxon>
        <taxon>Liliopsida</taxon>
        <taxon>Poales</taxon>
        <taxon>Poaceae</taxon>
        <taxon>PACMAD clade</taxon>
        <taxon>Chloridoideae</taxon>
        <taxon>Cynodonteae</taxon>
        <taxon>Eleusininae</taxon>
        <taxon>Eleusine</taxon>
    </lineage>
</organism>
<feature type="compositionally biased region" description="Polar residues" evidence="3">
    <location>
        <begin position="232"/>
        <end position="243"/>
    </location>
</feature>
<feature type="compositionally biased region" description="Polar residues" evidence="3">
    <location>
        <begin position="1"/>
        <end position="11"/>
    </location>
</feature>
<evidence type="ECO:0000256" key="2">
    <source>
        <dbReference type="SAM" id="Coils"/>
    </source>
</evidence>
<dbReference type="EMBL" id="BQKI01000084">
    <property type="protein sequence ID" value="GJN33296.1"/>
    <property type="molecule type" value="Genomic_DNA"/>
</dbReference>
<feature type="compositionally biased region" description="Basic and acidic residues" evidence="3">
    <location>
        <begin position="120"/>
        <end position="136"/>
    </location>
</feature>
<dbReference type="GO" id="GO:0006397">
    <property type="term" value="P:mRNA processing"/>
    <property type="evidence" value="ECO:0007669"/>
    <property type="project" value="UniProtKB-KW"/>
</dbReference>
<feature type="compositionally biased region" description="Pro residues" evidence="3">
    <location>
        <begin position="707"/>
        <end position="721"/>
    </location>
</feature>
<dbReference type="SMART" id="SM00582">
    <property type="entry name" value="RPR"/>
    <property type="match status" value="1"/>
</dbReference>
<dbReference type="PANTHER" id="PTHR12550:SF49">
    <property type="entry name" value="PROTEIN HUA2-LIKE 2-RELATED"/>
    <property type="match status" value="1"/>
</dbReference>
<dbReference type="InterPro" id="IPR006569">
    <property type="entry name" value="CID_dom"/>
</dbReference>
<feature type="region of interest" description="Disordered" evidence="3">
    <location>
        <begin position="120"/>
        <end position="157"/>
    </location>
</feature>
<feature type="region of interest" description="Disordered" evidence="3">
    <location>
        <begin position="214"/>
        <end position="246"/>
    </location>
</feature>
<dbReference type="InterPro" id="IPR024638">
    <property type="entry name" value="Ctk3_N"/>
</dbReference>
<feature type="domain" description="CID" evidence="4">
    <location>
        <begin position="403"/>
        <end position="543"/>
    </location>
</feature>
<feature type="compositionally biased region" description="Polar residues" evidence="3">
    <location>
        <begin position="684"/>
        <end position="694"/>
    </location>
</feature>
<proteinExistence type="predicted"/>